<organism evidence="2 3">
    <name type="scientific">Anaerostipes hominis</name>
    <name type="common">ex Liu et al. 2021</name>
    <dbReference type="NCBI Taxonomy" id="2763018"/>
    <lineage>
        <taxon>Bacteria</taxon>
        <taxon>Bacillati</taxon>
        <taxon>Bacillota</taxon>
        <taxon>Clostridia</taxon>
        <taxon>Lachnospirales</taxon>
        <taxon>Lachnospiraceae</taxon>
        <taxon>Anaerostipes</taxon>
    </lineage>
</organism>
<keyword evidence="3" id="KW-1185">Reference proteome</keyword>
<gene>
    <name evidence="2" type="ORF">H8S22_11235</name>
</gene>
<feature type="transmembrane region" description="Helical" evidence="1">
    <location>
        <begin position="192"/>
        <end position="211"/>
    </location>
</feature>
<evidence type="ECO:0000256" key="1">
    <source>
        <dbReference type="SAM" id="Phobius"/>
    </source>
</evidence>
<protein>
    <submittedName>
        <fullName evidence="2">ABC transporter permease</fullName>
    </submittedName>
</protein>
<feature type="transmembrane region" description="Helical" evidence="1">
    <location>
        <begin position="284"/>
        <end position="310"/>
    </location>
</feature>
<keyword evidence="1" id="KW-0812">Transmembrane</keyword>
<evidence type="ECO:0000313" key="3">
    <source>
        <dbReference type="Proteomes" id="UP000635828"/>
    </source>
</evidence>
<evidence type="ECO:0000313" key="2">
    <source>
        <dbReference type="EMBL" id="MBC5678152.1"/>
    </source>
</evidence>
<comment type="caution">
    <text evidence="2">The sequence shown here is derived from an EMBL/GenBank/DDBJ whole genome shotgun (WGS) entry which is preliminary data.</text>
</comment>
<name>A0ABR7FSI4_9FIRM</name>
<feature type="transmembrane region" description="Helical" evidence="1">
    <location>
        <begin position="239"/>
        <end position="264"/>
    </location>
</feature>
<keyword evidence="1" id="KW-0472">Membrane</keyword>
<dbReference type="EMBL" id="JACOOS010000013">
    <property type="protein sequence ID" value="MBC5678152.1"/>
    <property type="molecule type" value="Genomic_DNA"/>
</dbReference>
<feature type="transmembrane region" description="Helical" evidence="1">
    <location>
        <begin position="371"/>
        <end position="394"/>
    </location>
</feature>
<dbReference type="RefSeq" id="WP_024726472.1">
    <property type="nucleotide sequence ID" value="NZ_JACOOS010000013.1"/>
</dbReference>
<feature type="transmembrane region" description="Helical" evidence="1">
    <location>
        <begin position="322"/>
        <end position="344"/>
    </location>
</feature>
<keyword evidence="1" id="KW-1133">Transmembrane helix</keyword>
<dbReference type="PANTHER" id="PTHR37305">
    <property type="entry name" value="INTEGRAL MEMBRANE PROTEIN-RELATED"/>
    <property type="match status" value="1"/>
</dbReference>
<sequence length="403" mass="45262">MLRFELKKIFSKFKNRIAVLVLLVTLILTSILTINKVEYIDDNGNSSTGISAAKNLRTAQNKWAGDLTEDVLQKVLEKNKKIKNSKEALSDDLLEQDKAFAKIQDITGILDVINCAFSEYRDYDGFAADHVSGRDVKNIYKKRISALKEYLDSGKETFTDEQKKFLIRQYKNLETPFHYEYIDGWSALLQNISTFILILALIIGFLVSGIFSDEFQTKADSIFFSAKLGRSKGILSKMWAGFLITTVFYVVFVFLYTLTVLFVLGTDGANCPIQLDMWRSVYNISFLQAYLFIAAGGYIGTLFASILAMLVSAITRSTPTAVIVPFIVLCALPFLSRIITLPGVCSFFPDQLLEIYIDIKESGLVELGGKVMTTAAVIIPVYAVICLILQPVLYRIYQKAETR</sequence>
<accession>A0ABR7FSI4</accession>
<proteinExistence type="predicted"/>
<dbReference type="Proteomes" id="UP000635828">
    <property type="component" value="Unassembled WGS sequence"/>
</dbReference>
<dbReference type="PANTHER" id="PTHR37305:SF1">
    <property type="entry name" value="MEMBRANE PROTEIN"/>
    <property type="match status" value="1"/>
</dbReference>
<reference evidence="2 3" key="1">
    <citation type="submission" date="2020-08" db="EMBL/GenBank/DDBJ databases">
        <title>Genome public.</title>
        <authorList>
            <person name="Liu C."/>
            <person name="Sun Q."/>
        </authorList>
    </citation>
    <scope>NUCLEOTIDE SEQUENCE [LARGE SCALE GENOMIC DNA]</scope>
    <source>
        <strain evidence="2 3">NSJ-7</strain>
    </source>
</reference>